<gene>
    <name evidence="2" type="ordered locus">Kole_1075</name>
</gene>
<dbReference type="InterPro" id="IPR038726">
    <property type="entry name" value="PDDEXK_AddAB-type"/>
</dbReference>
<protein>
    <recommendedName>
        <fullName evidence="1">PD-(D/E)XK endonuclease-like domain-containing protein</fullName>
    </recommendedName>
</protein>
<dbReference type="OrthoDB" id="9768303at2"/>
<evidence type="ECO:0000259" key="1">
    <source>
        <dbReference type="Pfam" id="PF12705"/>
    </source>
</evidence>
<dbReference type="STRING" id="521045.Kole_1075"/>
<dbReference type="Pfam" id="PF12705">
    <property type="entry name" value="PDDEXK_1"/>
    <property type="match status" value="1"/>
</dbReference>
<proteinExistence type="predicted"/>
<dbReference type="EMBL" id="CP001634">
    <property type="protein sequence ID" value="ACR79778.1"/>
    <property type="molecule type" value="Genomic_DNA"/>
</dbReference>
<reference evidence="2 3" key="2">
    <citation type="journal article" date="2011" name="J. Bacteriol.">
        <title>Genome Sequence of Kosmotoga olearia Strain TBF 19.5.1, a Thermophilic Bacterium with a Wide Growth Temperature Range, Isolated from the Troll B Oil Platform in the North Sea.</title>
        <authorList>
            <person name="Swithers K.S."/>
            <person name="Dipippo J.L."/>
            <person name="Bruce D.C."/>
            <person name="Detter C."/>
            <person name="Tapia R."/>
            <person name="Han S."/>
            <person name="Goodwin L.A."/>
            <person name="Han J."/>
            <person name="Woyke T."/>
            <person name="Pitluck S."/>
            <person name="Pennacchio L."/>
            <person name="Nolan M."/>
            <person name="Mikhailova N."/>
            <person name="Land M.L."/>
            <person name="Nesbo C.L."/>
            <person name="Gogarten J.P."/>
            <person name="Noll K.M."/>
        </authorList>
    </citation>
    <scope>NUCLEOTIDE SEQUENCE [LARGE SCALE GENOMIC DNA]</scope>
    <source>
        <strain evidence="3">ATCC BAA-1733 / DSM 21960 / TBF 19.5.1</strain>
    </source>
</reference>
<reference evidence="2 3" key="1">
    <citation type="submission" date="2009-06" db="EMBL/GenBank/DDBJ databases">
        <title>Complete sequence of Thermotogales bacterium TBF 19.5.1.</title>
        <authorList>
            <consortium name="US DOE Joint Genome Institute"/>
            <person name="Lucas S."/>
            <person name="Copeland A."/>
            <person name="Lapidus A."/>
            <person name="Glavina del Rio T."/>
            <person name="Tice H."/>
            <person name="Bruce D."/>
            <person name="Goodwin L."/>
            <person name="Pitluck S."/>
            <person name="Chertkov O."/>
            <person name="Brettin T."/>
            <person name="Detter J.C."/>
            <person name="Han C."/>
            <person name="Schmutz J."/>
            <person name="Larimer F."/>
            <person name="Land M."/>
            <person name="Hauser L."/>
            <person name="Kyrpides N."/>
            <person name="Ovchinnikova G."/>
            <person name="Noll K."/>
        </authorList>
    </citation>
    <scope>NUCLEOTIDE SEQUENCE [LARGE SCALE GENOMIC DNA]</scope>
    <source>
        <strain evidence="3">ATCC BAA-1733 / DSM 21960 / TBF 19.5.1</strain>
    </source>
</reference>
<dbReference type="HOGENOM" id="CLU_066805_0_0_0"/>
<dbReference type="KEGG" id="kol:Kole_1075"/>
<dbReference type="InterPro" id="IPR011604">
    <property type="entry name" value="PDDEXK-like_dom_sf"/>
</dbReference>
<name>C5CHZ9_KOSOT</name>
<dbReference type="eggNOG" id="COG1468">
    <property type="taxonomic scope" value="Bacteria"/>
</dbReference>
<dbReference type="Proteomes" id="UP000002382">
    <property type="component" value="Chromosome"/>
</dbReference>
<sequence length="301" mass="36564">MFNMDYPEKSWSLSKQRLFEECKRKYYYKTFMAWRGWKSDATELERKAYLLGKLQNIYSLSGQAIHEEIQKAIRTKSFSVEDSFQNIRKLLRQSWVDSVDHKEDWERWPKEYVMLSEIYYGRKDFLRNKSKDILNRIKTSLKNFERSRSYRMVMEGRVDVLEVDEDFPSFEYEGVKVFSIIDFLYRDKETNTLVIVDWKTGKPNPDRDPLQLKLYTIYVLEKYENVEQIKCVNEYLLHGKSEVYTFDEEQLLEMKDYISRCIKQMDDYLEDPETNKPKDISYFPAERSQRCDFCEFKEICK</sequence>
<organism evidence="2 3">
    <name type="scientific">Kosmotoga olearia (strain ATCC BAA-1733 / DSM 21960 / TBF 19.5.1)</name>
    <dbReference type="NCBI Taxonomy" id="521045"/>
    <lineage>
        <taxon>Bacteria</taxon>
        <taxon>Thermotogati</taxon>
        <taxon>Thermotogota</taxon>
        <taxon>Thermotogae</taxon>
        <taxon>Kosmotogales</taxon>
        <taxon>Kosmotogaceae</taxon>
        <taxon>Kosmotoga</taxon>
    </lineage>
</organism>
<feature type="domain" description="PD-(D/E)XK endonuclease-like" evidence="1">
    <location>
        <begin position="10"/>
        <end position="301"/>
    </location>
</feature>
<evidence type="ECO:0000313" key="3">
    <source>
        <dbReference type="Proteomes" id="UP000002382"/>
    </source>
</evidence>
<dbReference type="RefSeq" id="WP_015868436.1">
    <property type="nucleotide sequence ID" value="NC_012785.1"/>
</dbReference>
<dbReference type="AlphaFoldDB" id="C5CHZ9"/>
<dbReference type="Gene3D" id="3.90.320.10">
    <property type="match status" value="1"/>
</dbReference>
<evidence type="ECO:0000313" key="2">
    <source>
        <dbReference type="EMBL" id="ACR79778.1"/>
    </source>
</evidence>
<accession>C5CHZ9</accession>
<keyword evidence="3" id="KW-1185">Reference proteome</keyword>